<keyword evidence="2" id="KW-1185">Reference proteome</keyword>
<dbReference type="RefSeq" id="WP_229490784.1">
    <property type="nucleotide sequence ID" value="NZ_JAIVFQ010000151.1"/>
</dbReference>
<reference evidence="1 2" key="1">
    <citation type="journal article" date="2021" name="Microorganisms">
        <title>Genome Evolution of Filamentous Cyanobacterium Nostoc Species: From Facultative Symbiosis to Free Living.</title>
        <authorList>
            <person name="Huo D."/>
            <person name="Li H."/>
            <person name="Cai F."/>
            <person name="Guo X."/>
            <person name="Qiao Z."/>
            <person name="Wang W."/>
            <person name="Yu G."/>
            <person name="Li R."/>
        </authorList>
    </citation>
    <scope>NUCLEOTIDE SEQUENCE [LARGE SCALE GENOMIC DNA]</scope>
    <source>
        <strain evidence="1 2">CHAB 5714</strain>
    </source>
</reference>
<protein>
    <submittedName>
        <fullName evidence="1">Uncharacterized protein</fullName>
    </submittedName>
</protein>
<organism evidence="1 2">
    <name type="scientific">Nostoc favosum CHAB5714</name>
    <dbReference type="NCBI Taxonomy" id="2780399"/>
    <lineage>
        <taxon>Bacteria</taxon>
        <taxon>Bacillati</taxon>
        <taxon>Cyanobacteriota</taxon>
        <taxon>Cyanophyceae</taxon>
        <taxon>Nostocales</taxon>
        <taxon>Nostocaceae</taxon>
        <taxon>Nostoc</taxon>
        <taxon>Nostoc favosum</taxon>
    </lineage>
</organism>
<evidence type="ECO:0000313" key="2">
    <source>
        <dbReference type="Proteomes" id="UP001199525"/>
    </source>
</evidence>
<dbReference type="Proteomes" id="UP001199525">
    <property type="component" value="Unassembled WGS sequence"/>
</dbReference>
<accession>A0ABS8ILP8</accession>
<name>A0ABS8ILP8_9NOSO</name>
<sequence>MFQTIECQYLKEFNIFLIPHTNKGVGGRVLGVVLEKFNFTVSNRTTPSSFPTPFHPGIPGIYA</sequence>
<evidence type="ECO:0000313" key="1">
    <source>
        <dbReference type="EMBL" id="MCC5604726.1"/>
    </source>
</evidence>
<proteinExistence type="predicted"/>
<comment type="caution">
    <text evidence="1">The sequence shown here is derived from an EMBL/GenBank/DDBJ whole genome shotgun (WGS) entry which is preliminary data.</text>
</comment>
<gene>
    <name evidence="1" type="ORF">LC586_37710</name>
</gene>
<dbReference type="EMBL" id="JAIVFQ010000151">
    <property type="protein sequence ID" value="MCC5604726.1"/>
    <property type="molecule type" value="Genomic_DNA"/>
</dbReference>